<dbReference type="EMBL" id="CATOUU010000856">
    <property type="protein sequence ID" value="CAI9955129.1"/>
    <property type="molecule type" value="Genomic_DNA"/>
</dbReference>
<accession>A0AA86QL43</accession>
<gene>
    <name evidence="1" type="ORF">HINF_LOCUS42774</name>
    <name evidence="2" type="ORF">HINF_LOCUS62699</name>
</gene>
<evidence type="ECO:0000313" key="1">
    <source>
        <dbReference type="EMBL" id="CAI9955129.1"/>
    </source>
</evidence>
<reference evidence="1" key="1">
    <citation type="submission" date="2023-06" db="EMBL/GenBank/DDBJ databases">
        <authorList>
            <person name="Kurt Z."/>
        </authorList>
    </citation>
    <scope>NUCLEOTIDE SEQUENCE</scope>
</reference>
<dbReference type="Proteomes" id="UP001642409">
    <property type="component" value="Unassembled WGS sequence"/>
</dbReference>
<evidence type="ECO:0000313" key="3">
    <source>
        <dbReference type="Proteomes" id="UP001642409"/>
    </source>
</evidence>
<name>A0AA86QL43_9EUKA</name>
<comment type="caution">
    <text evidence="1">The sequence shown here is derived from an EMBL/GenBank/DDBJ whole genome shotgun (WGS) entry which is preliminary data.</text>
</comment>
<proteinExistence type="predicted"/>
<dbReference type="AlphaFoldDB" id="A0AA86QL43"/>
<evidence type="ECO:0000313" key="2">
    <source>
        <dbReference type="EMBL" id="CAL6085474.1"/>
    </source>
</evidence>
<reference evidence="2 3" key="2">
    <citation type="submission" date="2024-07" db="EMBL/GenBank/DDBJ databases">
        <authorList>
            <person name="Akdeniz Z."/>
        </authorList>
    </citation>
    <scope>NUCLEOTIDE SEQUENCE [LARGE SCALE GENOMIC DNA]</scope>
</reference>
<keyword evidence="3" id="KW-1185">Reference proteome</keyword>
<dbReference type="EMBL" id="CAXDID020000386">
    <property type="protein sequence ID" value="CAL6085474.1"/>
    <property type="molecule type" value="Genomic_DNA"/>
</dbReference>
<protein>
    <submittedName>
        <fullName evidence="2">Hypothetical_protein</fullName>
    </submittedName>
</protein>
<organism evidence="1">
    <name type="scientific">Hexamita inflata</name>
    <dbReference type="NCBI Taxonomy" id="28002"/>
    <lineage>
        <taxon>Eukaryota</taxon>
        <taxon>Metamonada</taxon>
        <taxon>Diplomonadida</taxon>
        <taxon>Hexamitidae</taxon>
        <taxon>Hexamitinae</taxon>
        <taxon>Hexamita</taxon>
    </lineage>
</organism>
<sequence>MSCYHDDYQSPKLWGPTLFIWKCRKSLELFGQALTQLYLRYASHISICFSKSRINEVWRFRKLQLETDFGGSAVNGGKPNTECAKESSMTIICTGCSAIHTIRLSFNYEYSHSYCKRNEVDQYFVLIFMKIIQQRINTSIFN</sequence>